<dbReference type="Gene3D" id="3.40.50.410">
    <property type="entry name" value="von Willebrand factor, type A domain"/>
    <property type="match status" value="1"/>
</dbReference>
<protein>
    <submittedName>
        <fullName evidence="3">von Willebrand factor A domain containing 3B</fullName>
    </submittedName>
</protein>
<dbReference type="InterPro" id="IPR036465">
    <property type="entry name" value="vWFA_dom_sf"/>
</dbReference>
<dbReference type="InterPro" id="IPR002035">
    <property type="entry name" value="VWF_A"/>
</dbReference>
<evidence type="ECO:0000256" key="1">
    <source>
        <dbReference type="SAM" id="MobiDB-lite"/>
    </source>
</evidence>
<reference evidence="3" key="3">
    <citation type="submission" date="2025-09" db="UniProtKB">
        <authorList>
            <consortium name="Ensembl"/>
        </authorList>
    </citation>
    <scope>IDENTIFICATION</scope>
</reference>
<dbReference type="SMART" id="SM00327">
    <property type="entry name" value="VWA"/>
    <property type="match status" value="1"/>
</dbReference>
<dbReference type="EMBL" id="ADFV01117363">
    <property type="status" value="NOT_ANNOTATED_CDS"/>
    <property type="molecule type" value="Genomic_DNA"/>
</dbReference>
<feature type="region of interest" description="Disordered" evidence="1">
    <location>
        <begin position="1026"/>
        <end position="1089"/>
    </location>
</feature>
<feature type="compositionally biased region" description="Basic residues" evidence="1">
    <location>
        <begin position="1038"/>
        <end position="1047"/>
    </location>
</feature>
<gene>
    <name evidence="3" type="primary">VWA3B</name>
</gene>
<evidence type="ECO:0000259" key="2">
    <source>
        <dbReference type="PROSITE" id="PS50234"/>
    </source>
</evidence>
<dbReference type="Ensembl" id="ENSNLET00000033339.1">
    <property type="protein sequence ID" value="ENSNLEP00000027343.1"/>
    <property type="gene ID" value="ENSNLEG00000033568.1"/>
</dbReference>
<dbReference type="FunCoup" id="A0A2I3G7D0">
    <property type="interactions" value="1122"/>
</dbReference>
<name>A0A2I3G7D0_NOMLE</name>
<dbReference type="PROSITE" id="PS50234">
    <property type="entry name" value="VWFA"/>
    <property type="match status" value="1"/>
</dbReference>
<organism evidence="3 4">
    <name type="scientific">Nomascus leucogenys</name>
    <name type="common">Northern white-cheeked gibbon</name>
    <name type="synonym">Hylobates leucogenys</name>
    <dbReference type="NCBI Taxonomy" id="61853"/>
    <lineage>
        <taxon>Eukaryota</taxon>
        <taxon>Metazoa</taxon>
        <taxon>Chordata</taxon>
        <taxon>Craniata</taxon>
        <taxon>Vertebrata</taxon>
        <taxon>Euteleostomi</taxon>
        <taxon>Mammalia</taxon>
        <taxon>Eutheria</taxon>
        <taxon>Euarchontoglires</taxon>
        <taxon>Primates</taxon>
        <taxon>Haplorrhini</taxon>
        <taxon>Catarrhini</taxon>
        <taxon>Hylobatidae</taxon>
        <taxon>Nomascus</taxon>
    </lineage>
</organism>
<evidence type="ECO:0000313" key="4">
    <source>
        <dbReference type="Proteomes" id="UP000001073"/>
    </source>
</evidence>
<dbReference type="GO" id="GO:0005654">
    <property type="term" value="C:nucleoplasm"/>
    <property type="evidence" value="ECO:0007669"/>
    <property type="project" value="Ensembl"/>
</dbReference>
<dbReference type="PANTHER" id="PTHR46785">
    <property type="entry name" value="VON WILLEBRAND FACTOR A DOMAIN-CONTAINING PROTEIN 3B"/>
    <property type="match status" value="1"/>
</dbReference>
<keyword evidence="4" id="KW-1185">Reference proteome</keyword>
<dbReference type="EMBL" id="ADFV01117368">
    <property type="status" value="NOT_ANNOTATED_CDS"/>
    <property type="molecule type" value="Genomic_DNA"/>
</dbReference>
<feature type="compositionally biased region" description="Low complexity" evidence="1">
    <location>
        <begin position="1048"/>
        <end position="1071"/>
    </location>
</feature>
<sequence length="1129" mass="126711">YVASLGRPVASRYADGLFPQLYRAEDGRVYNLTAKSELIYQFVEHLTQAVESYKQRMDWLTSKSRQIFGVILEQCVTIVLDFGGILEGELDLCREALTMVLQEQVAHITKFNIIRVSQEPVKWQENATPVTKQSIATAISWVEKLTVELTVSEFGRLDALLEAGKDKTIESIYYFVVGDVPEESKELLLQRALEIPCPVYTVSFNARGEGTIAFLKDLSAKTHSRFHAFAERTECVEFPAFSTKDGDDVMTWNSRKLKGKLPPGAGVREDVFLVWQEMEEACSTLAQIQRLVAEPPKPNVATVDCESETTSVEIALNPEDTWDSKTWLQKYGLKAQKLSLYDVLADCSFRHADGVVDIKAKPENESVQTSAEIKWLQDGSQSLFGKLHNDCIYILIDTSHSMKSKLDLVKDKIIQFIQEQLKYKSKFNFVKFDGQAVAWREQLAEVNEDNLEQAQSWIRDMKIGSSTNTLSALKTAFADKETQAIYLLTDGRPDQPPEMVIDQVKVFQEIPIYTISFNYNDEIANRFLKEVAALTGGEFHFYNFGCKDTTPPEAVQNEDLTLLVKEMEQGHRDLEKMQDLYSESLIMDWWYNAEKDGDSKHQKEIYSMISTPENCAKPQTDVDSTQTSSLNMLKGPWGLSDQKVQKKKVLHAGATKTSLLRSQMSSLRSSACRERKNGLSNASSRRTALSDKEMSILLAEECLDDKSSEKMTREGNQVYDHDSSDVSSENWLKTYGLVAKKLTLMDALSAAAVPHSSTYVPVLDKRVMSKVFDEVFPLAHVCNDTNKMTLINPQGAKLNIYKQKVEQAIQSYEKRLNKIVWRALSQEEKEKLDANKPIQYLENKTVLNQALERLNWPISSKELSMLESEILAGKMYIQQAMELQEAAKNYANKAPGEQQKLQGNPTKTTKSKRPDPLKGQKVIARCDENGFYFPGVVKKCVSCTQALVGFRYGDTKVVSTSFIMPVGGAMPCPLLQEFCPRSALIKISQNKYALSCSHIKSPPIPEDPEVERVEARNSAFLFWPLKADTQDSGEPRREKPRRKKRPAKQPLQQAAPSDSDGSSHGTSSHGSYQGTHPEPKTAHLHFPAAGHLGLSSHAIIATPPPRAALPCTLQATHSSKGLRSVPETP</sequence>
<dbReference type="EMBL" id="ADFV01117365">
    <property type="status" value="NOT_ANNOTATED_CDS"/>
    <property type="molecule type" value="Genomic_DNA"/>
</dbReference>
<dbReference type="EMBL" id="ADFV01117369">
    <property type="status" value="NOT_ANNOTATED_CDS"/>
    <property type="molecule type" value="Genomic_DNA"/>
</dbReference>
<dbReference type="InterPro" id="IPR032770">
    <property type="entry name" value="DUF4537"/>
</dbReference>
<dbReference type="GO" id="GO:0005829">
    <property type="term" value="C:cytosol"/>
    <property type="evidence" value="ECO:0007669"/>
    <property type="project" value="Ensembl"/>
</dbReference>
<dbReference type="InParanoid" id="A0A2I3G7D0"/>
<reference evidence="3" key="2">
    <citation type="submission" date="2025-08" db="UniProtKB">
        <authorList>
            <consortium name="Ensembl"/>
        </authorList>
    </citation>
    <scope>IDENTIFICATION</scope>
</reference>
<dbReference type="SUPFAM" id="SSF53300">
    <property type="entry name" value="vWA-like"/>
    <property type="match status" value="1"/>
</dbReference>
<dbReference type="Proteomes" id="UP000001073">
    <property type="component" value="Chromosome 14"/>
</dbReference>
<dbReference type="EMBL" id="ADFV01117372">
    <property type="status" value="NOT_ANNOTATED_CDS"/>
    <property type="molecule type" value="Genomic_DNA"/>
</dbReference>
<dbReference type="EMBL" id="ADFV01117367">
    <property type="status" value="NOT_ANNOTATED_CDS"/>
    <property type="molecule type" value="Genomic_DNA"/>
</dbReference>
<dbReference type="Pfam" id="PF15057">
    <property type="entry name" value="DUF4537"/>
    <property type="match status" value="1"/>
</dbReference>
<dbReference type="GeneTree" id="ENSGT00940000157237"/>
<dbReference type="CDD" id="cd00198">
    <property type="entry name" value="vWFA"/>
    <property type="match status" value="1"/>
</dbReference>
<evidence type="ECO:0000313" key="3">
    <source>
        <dbReference type="Ensembl" id="ENSNLEP00000027343.1"/>
    </source>
</evidence>
<dbReference type="AlphaFoldDB" id="A0A2I3G7D0"/>
<feature type="region of interest" description="Disordered" evidence="1">
    <location>
        <begin position="894"/>
        <end position="916"/>
    </location>
</feature>
<feature type="compositionally biased region" description="Polar residues" evidence="1">
    <location>
        <begin position="899"/>
        <end position="908"/>
    </location>
</feature>
<dbReference type="EMBL" id="ADFV01117370">
    <property type="status" value="NOT_ANNOTATED_CDS"/>
    <property type="molecule type" value="Genomic_DNA"/>
</dbReference>
<dbReference type="OMA" id="VIMDWWY"/>
<accession>A0A2I3G7D0</accession>
<dbReference type="PANTHER" id="PTHR46785:SF1">
    <property type="entry name" value="VON WILLEBRAND FACTOR A DOMAIN-CONTAINING PROTEIN 3B"/>
    <property type="match status" value="1"/>
</dbReference>
<feature type="domain" description="VWFA" evidence="2">
    <location>
        <begin position="391"/>
        <end position="567"/>
    </location>
</feature>
<proteinExistence type="predicted"/>
<reference evidence="3 4" key="1">
    <citation type="submission" date="2012-10" db="EMBL/GenBank/DDBJ databases">
        <authorList>
            <consortium name="Gibbon Genome Sequencing Consortium"/>
        </authorList>
    </citation>
    <scope>NUCLEOTIDE SEQUENCE [LARGE SCALE GENOMIC DNA]</scope>
</reference>
<dbReference type="EMBL" id="ADFV01117364">
    <property type="status" value="NOT_ANNOTATED_CDS"/>
    <property type="molecule type" value="Genomic_DNA"/>
</dbReference>
<dbReference type="Pfam" id="PF13768">
    <property type="entry name" value="VWA_3"/>
    <property type="match status" value="2"/>
</dbReference>
<dbReference type="EMBL" id="ADFV01117366">
    <property type="status" value="NOT_ANNOTATED_CDS"/>
    <property type="molecule type" value="Genomic_DNA"/>
</dbReference>
<dbReference type="EMBL" id="ADFV01117371">
    <property type="status" value="NOT_ANNOTATED_CDS"/>
    <property type="molecule type" value="Genomic_DNA"/>
</dbReference>